<dbReference type="InterPro" id="IPR052894">
    <property type="entry name" value="AsmA-related"/>
</dbReference>
<dbReference type="AlphaFoldDB" id="T1HKF2"/>
<dbReference type="EMBL" id="ACPB03030249">
    <property type="status" value="NOT_ANNOTATED_CDS"/>
    <property type="molecule type" value="Genomic_DNA"/>
</dbReference>
<dbReference type="GO" id="GO:0005886">
    <property type="term" value="C:plasma membrane"/>
    <property type="evidence" value="ECO:0007669"/>
    <property type="project" value="TreeGrafter"/>
</dbReference>
<dbReference type="STRING" id="13249.T1HKF2"/>
<dbReference type="VEuPathDB" id="VectorBase:RPRC004525"/>
<dbReference type="SUPFAM" id="SSF52540">
    <property type="entry name" value="P-loop containing nucleoside triphosphate hydrolases"/>
    <property type="match status" value="1"/>
</dbReference>
<dbReference type="EMBL" id="ACPB03030250">
    <property type="status" value="NOT_ANNOTATED_CDS"/>
    <property type="molecule type" value="Genomic_DNA"/>
</dbReference>
<dbReference type="GO" id="GO:0090313">
    <property type="term" value="P:regulation of protein targeting to membrane"/>
    <property type="evidence" value="ECO:0007669"/>
    <property type="project" value="TreeGrafter"/>
</dbReference>
<dbReference type="EnsemblMetazoa" id="RPRC004525-RA">
    <property type="protein sequence ID" value="RPRC004525-PA"/>
    <property type="gene ID" value="RPRC004525"/>
</dbReference>
<protein>
    <recommendedName>
        <fullName evidence="1">AsmA domain-containing protein</fullName>
    </recommendedName>
</protein>
<feature type="domain" description="AsmA" evidence="1">
    <location>
        <begin position="489"/>
        <end position="711"/>
    </location>
</feature>
<reference evidence="2" key="1">
    <citation type="submission" date="2015-05" db="UniProtKB">
        <authorList>
            <consortium name="EnsemblMetazoa"/>
        </authorList>
    </citation>
    <scope>IDENTIFICATION</scope>
</reference>
<evidence type="ECO:0000313" key="2">
    <source>
        <dbReference type="EnsemblMetazoa" id="RPRC004525-PA"/>
    </source>
</evidence>
<organism evidence="2 3">
    <name type="scientific">Rhodnius prolixus</name>
    <name type="common">Triatomid bug</name>
    <dbReference type="NCBI Taxonomy" id="13249"/>
    <lineage>
        <taxon>Eukaryota</taxon>
        <taxon>Metazoa</taxon>
        <taxon>Ecdysozoa</taxon>
        <taxon>Arthropoda</taxon>
        <taxon>Hexapoda</taxon>
        <taxon>Insecta</taxon>
        <taxon>Pterygota</taxon>
        <taxon>Neoptera</taxon>
        <taxon>Paraneoptera</taxon>
        <taxon>Hemiptera</taxon>
        <taxon>Heteroptera</taxon>
        <taxon>Panheteroptera</taxon>
        <taxon>Cimicomorpha</taxon>
        <taxon>Reduviidae</taxon>
        <taxon>Triatominae</taxon>
        <taxon>Rhodnius</taxon>
    </lineage>
</organism>
<feature type="domain" description="AsmA" evidence="1">
    <location>
        <begin position="202"/>
        <end position="488"/>
    </location>
</feature>
<name>T1HKF2_RHOPR</name>
<sequence>MNATIPEQTPDTLKALVTGVLSTFKHPTLKNNLTMLNALHHCVLLDEVLRIELVMPFAWLSGLDALKETVSPELMRLTCAKDVEWRLTHSIATLRRVNNQAGVKGVKNIIAVSSGKGGVGKSSTAVNMALALAAEGASVGILDADIYGPSIPSMLGTASERPTSPDGQHMAPIMAYGLATNSIGYLVTDDNAMVWRGPMNGMKRVLTTLAILLVVLAVGMTALVMLVNPNDFRAYMVSQVDARSGYRLQLEGDLRWHVWPQLSILSGGMSLTAPGAAAPIVSAENMRLDVKLWPLLSHRLEVKQVMLKGAVVRLTPESEAHRSSTAPIAPAGSSTPEDTRNWRLAINQLKIVDSLLILQRGDDEQLNVRDINLTLEESSERQLVLELTSRINRDQRDLAVSLQANLDMQHYPQQIDASIEQFQYQLQGAGIPVGGISGSGSLLASYQQAAGATQPEKVTISQFTLAASDSQLSGNATAILGDHPIYTLDINAARLNLDALLGSAPTAQTQNASPAAIKTVTPVVSTERGLSEGDALWQSFSAQLALQVDTLIYRGLTFSKVNLNAVNQVGVLTLSSLHSELNGGRIALTGKMDAKATPKITLQPTIEGVSVEPLTVAFALPQTVSGKLSLKGQFSGDTFSLDALMRQWRGNATLHVDNLRFQGVNIQQMIQLAVVRNNSNVQALERYDRYTDITRLTGNADLNAGKLRVSDITGQSALLSLTGTSQFDLPAQQCDMNFNVRITDGWRGNEQLVEILKSTSVPLRIYGLINNLSYQLQVDQLLRKRLQDEMKKRLNEWADKNQQSQTGKGLKQLLDKL</sequence>
<dbReference type="PANTHER" id="PTHR30441">
    <property type="entry name" value="DUF748 DOMAIN-CONTAINING PROTEIN"/>
    <property type="match status" value="1"/>
</dbReference>
<evidence type="ECO:0000259" key="1">
    <source>
        <dbReference type="Pfam" id="PF05170"/>
    </source>
</evidence>
<dbReference type="Proteomes" id="UP000015103">
    <property type="component" value="Unassembled WGS sequence"/>
</dbReference>
<dbReference type="OMA" id="GPWASPR"/>
<dbReference type="PANTHER" id="PTHR30441:SF4">
    <property type="entry name" value="PROTEIN ASMA"/>
    <property type="match status" value="1"/>
</dbReference>
<dbReference type="Pfam" id="PF05170">
    <property type="entry name" value="AsmA"/>
    <property type="match status" value="2"/>
</dbReference>
<dbReference type="InterPro" id="IPR007844">
    <property type="entry name" value="AsmA"/>
</dbReference>
<dbReference type="InterPro" id="IPR027417">
    <property type="entry name" value="P-loop_NTPase"/>
</dbReference>
<dbReference type="NCBIfam" id="NF008091">
    <property type="entry name" value="PRK10833.1"/>
    <property type="match status" value="1"/>
</dbReference>
<dbReference type="Gene3D" id="3.40.50.300">
    <property type="entry name" value="P-loop containing nucleotide triphosphate hydrolases"/>
    <property type="match status" value="1"/>
</dbReference>
<accession>T1HKF2</accession>
<dbReference type="Pfam" id="PF10609">
    <property type="entry name" value="ParA"/>
    <property type="match status" value="1"/>
</dbReference>
<evidence type="ECO:0000313" key="3">
    <source>
        <dbReference type="Proteomes" id="UP000015103"/>
    </source>
</evidence>
<dbReference type="eggNOG" id="KOG3022">
    <property type="taxonomic scope" value="Eukaryota"/>
</dbReference>
<dbReference type="HOGENOM" id="CLU_012870_3_1_1"/>
<proteinExistence type="predicted"/>
<dbReference type="InParanoid" id="T1HKF2"/>
<dbReference type="InterPro" id="IPR033756">
    <property type="entry name" value="YlxH/NBP35"/>
</dbReference>
<keyword evidence="3" id="KW-1185">Reference proteome</keyword>